<evidence type="ECO:0000256" key="2">
    <source>
        <dbReference type="ARBA" id="ARBA00022692"/>
    </source>
</evidence>
<dbReference type="InterPro" id="IPR006634">
    <property type="entry name" value="TLC-dom"/>
</dbReference>
<evidence type="ECO:0000313" key="9">
    <source>
        <dbReference type="Proteomes" id="UP001634007"/>
    </source>
</evidence>
<comment type="subcellular location">
    <subcellularLocation>
        <location evidence="1">Membrane</location>
        <topology evidence="1">Multi-pass membrane protein</topology>
    </subcellularLocation>
</comment>
<dbReference type="PANTHER" id="PTHR31766:SF2">
    <property type="entry name" value="GLABROUS1 ENHANCER-BINDING PROTEIN-LIKE 2"/>
    <property type="match status" value="1"/>
</dbReference>
<sequence>MAAAAADPALLDGGPLPPPLPIFLAMFLAVYLAGHLVVFRGWSPEARPEASSCLISLAHGTPAVALASFALLSDPSRGFAARNTGAQDAVLEYSIAYFLADLVHYLVFYPKDLLFIGHHLATLFVFLTCRYLVRHGAFAILVLLILAEVTSACQNAWTLSGVRRRDSALAAKVFDALSAPFYSFYSVVRGLFGPLFLYKMGVFYASGGAEGVIPRWVWVSWLVVVSLAIGVSILWVSNLWVELFRERSKGRLKKKSR</sequence>
<evidence type="ECO:0000256" key="1">
    <source>
        <dbReference type="ARBA" id="ARBA00004141"/>
    </source>
</evidence>
<dbReference type="PANTHER" id="PTHR31766">
    <property type="entry name" value="GLABROUS1 ENHANCER-BINDING PROTEIN-LIKE 2"/>
    <property type="match status" value="1"/>
</dbReference>
<evidence type="ECO:0000256" key="5">
    <source>
        <dbReference type="PROSITE-ProRule" id="PRU00205"/>
    </source>
</evidence>
<dbReference type="Pfam" id="PF03798">
    <property type="entry name" value="TRAM_LAG1_CLN8"/>
    <property type="match status" value="1"/>
</dbReference>
<dbReference type="SMART" id="SM00724">
    <property type="entry name" value="TLC"/>
    <property type="match status" value="1"/>
</dbReference>
<evidence type="ECO:0000259" key="7">
    <source>
        <dbReference type="PROSITE" id="PS50922"/>
    </source>
</evidence>
<dbReference type="InterPro" id="IPR040327">
    <property type="entry name" value="At5g14285-like"/>
</dbReference>
<name>A0ABD3IYV6_EUCGL</name>
<keyword evidence="9" id="KW-1185">Reference proteome</keyword>
<feature type="transmembrane region" description="Helical" evidence="6">
    <location>
        <begin position="51"/>
        <end position="70"/>
    </location>
</feature>
<feature type="domain" description="TLC" evidence="7">
    <location>
        <begin position="45"/>
        <end position="253"/>
    </location>
</feature>
<evidence type="ECO:0000256" key="4">
    <source>
        <dbReference type="ARBA" id="ARBA00023136"/>
    </source>
</evidence>
<keyword evidence="2 5" id="KW-0812">Transmembrane</keyword>
<proteinExistence type="predicted"/>
<feature type="transmembrane region" description="Helical" evidence="6">
    <location>
        <begin position="139"/>
        <end position="158"/>
    </location>
</feature>
<evidence type="ECO:0000256" key="6">
    <source>
        <dbReference type="SAM" id="Phobius"/>
    </source>
</evidence>
<dbReference type="Proteomes" id="UP001634007">
    <property type="component" value="Unassembled WGS sequence"/>
</dbReference>
<keyword evidence="4 5" id="KW-0472">Membrane</keyword>
<gene>
    <name evidence="8" type="ORF">ACJRO7_005228</name>
</gene>
<reference evidence="8 9" key="1">
    <citation type="submission" date="2024-11" db="EMBL/GenBank/DDBJ databases">
        <title>Chromosome-level genome assembly of Eucalyptus globulus Labill. provides insights into its genome evolution.</title>
        <authorList>
            <person name="Li X."/>
        </authorList>
    </citation>
    <scope>NUCLEOTIDE SEQUENCE [LARGE SCALE GENOMIC DNA]</scope>
    <source>
        <strain evidence="8">CL2024</strain>
        <tissue evidence="8">Fresh tender leaves</tissue>
    </source>
</reference>
<dbReference type="AlphaFoldDB" id="A0ABD3IYV6"/>
<accession>A0ABD3IYV6</accession>
<feature type="transmembrane region" description="Helical" evidence="6">
    <location>
        <begin position="113"/>
        <end position="133"/>
    </location>
</feature>
<protein>
    <recommendedName>
        <fullName evidence="7">TLC domain-containing protein</fullName>
    </recommendedName>
</protein>
<dbReference type="EMBL" id="JBJKBG010000010">
    <property type="protein sequence ID" value="KAL3720377.1"/>
    <property type="molecule type" value="Genomic_DNA"/>
</dbReference>
<dbReference type="GO" id="GO:0016020">
    <property type="term" value="C:membrane"/>
    <property type="evidence" value="ECO:0007669"/>
    <property type="project" value="UniProtKB-SubCell"/>
</dbReference>
<evidence type="ECO:0000313" key="8">
    <source>
        <dbReference type="EMBL" id="KAL3720377.1"/>
    </source>
</evidence>
<feature type="transmembrane region" description="Helical" evidence="6">
    <location>
        <begin position="90"/>
        <end position="108"/>
    </location>
</feature>
<evidence type="ECO:0000256" key="3">
    <source>
        <dbReference type="ARBA" id="ARBA00022989"/>
    </source>
</evidence>
<feature type="transmembrane region" description="Helical" evidence="6">
    <location>
        <begin position="179"/>
        <end position="198"/>
    </location>
</feature>
<keyword evidence="3 6" id="KW-1133">Transmembrane helix</keyword>
<feature type="transmembrane region" description="Helical" evidence="6">
    <location>
        <begin position="218"/>
        <end position="241"/>
    </location>
</feature>
<organism evidence="8 9">
    <name type="scientific">Eucalyptus globulus</name>
    <name type="common">Tasmanian blue gum</name>
    <dbReference type="NCBI Taxonomy" id="34317"/>
    <lineage>
        <taxon>Eukaryota</taxon>
        <taxon>Viridiplantae</taxon>
        <taxon>Streptophyta</taxon>
        <taxon>Embryophyta</taxon>
        <taxon>Tracheophyta</taxon>
        <taxon>Spermatophyta</taxon>
        <taxon>Magnoliopsida</taxon>
        <taxon>eudicotyledons</taxon>
        <taxon>Gunneridae</taxon>
        <taxon>Pentapetalae</taxon>
        <taxon>rosids</taxon>
        <taxon>malvids</taxon>
        <taxon>Myrtales</taxon>
        <taxon>Myrtaceae</taxon>
        <taxon>Myrtoideae</taxon>
        <taxon>Eucalypteae</taxon>
        <taxon>Eucalyptus</taxon>
    </lineage>
</organism>
<comment type="caution">
    <text evidence="8">The sequence shown here is derived from an EMBL/GenBank/DDBJ whole genome shotgun (WGS) entry which is preliminary data.</text>
</comment>
<feature type="transmembrane region" description="Helical" evidence="6">
    <location>
        <begin position="20"/>
        <end position="39"/>
    </location>
</feature>
<dbReference type="PROSITE" id="PS50922">
    <property type="entry name" value="TLC"/>
    <property type="match status" value="1"/>
</dbReference>